<reference evidence="3" key="1">
    <citation type="journal article" date="2020" name="mSystems">
        <title>Genome- and Community-Level Interaction Insights into Carbon Utilization and Element Cycling Functions of Hydrothermarchaeota in Hydrothermal Sediment.</title>
        <authorList>
            <person name="Zhou Z."/>
            <person name="Liu Y."/>
            <person name="Xu W."/>
            <person name="Pan J."/>
            <person name="Luo Z.H."/>
            <person name="Li M."/>
        </authorList>
    </citation>
    <scope>NUCLEOTIDE SEQUENCE [LARGE SCALE GENOMIC DNA]</scope>
    <source>
        <strain evidence="3">SpSt-743</strain>
    </source>
</reference>
<evidence type="ECO:0000256" key="1">
    <source>
        <dbReference type="PROSITE-ProRule" id="PRU00703"/>
    </source>
</evidence>
<gene>
    <name evidence="3" type="ORF">ENV26_02905</name>
</gene>
<dbReference type="Gene3D" id="3.10.580.10">
    <property type="entry name" value="CBS-domain"/>
    <property type="match status" value="1"/>
</dbReference>
<evidence type="ECO:0000259" key="2">
    <source>
        <dbReference type="PROSITE" id="PS51371"/>
    </source>
</evidence>
<comment type="caution">
    <text evidence="3">The sequence shown here is derived from an EMBL/GenBank/DDBJ whole genome shotgun (WGS) entry which is preliminary data.</text>
</comment>
<accession>A0A7C6A076</accession>
<dbReference type="EMBL" id="DTFR01000190">
    <property type="protein sequence ID" value="HHS37957.1"/>
    <property type="molecule type" value="Genomic_DNA"/>
</dbReference>
<dbReference type="Pfam" id="PF00571">
    <property type="entry name" value="CBS"/>
    <property type="match status" value="1"/>
</dbReference>
<feature type="domain" description="CBS" evidence="2">
    <location>
        <begin position="41"/>
        <end position="101"/>
    </location>
</feature>
<dbReference type="InterPro" id="IPR000644">
    <property type="entry name" value="CBS_dom"/>
</dbReference>
<sequence length="169" mass="18583">MPVVEGRRYLGLLAERHLRLPLAPWAPGHFRGDPRAPALRFLRSFPVAHPEEPLDEAAFRMEAARVGALPVVEEGVLRGLVTAFDLLRGLLDWIRPKGPASRLELLVPSLEALAGVVRALEETRTPLVGLHLFREAGGLGFRVLLQVGALDTRPLLARLEALGLRPIRP</sequence>
<dbReference type="PROSITE" id="PS51371">
    <property type="entry name" value="CBS"/>
    <property type="match status" value="1"/>
</dbReference>
<dbReference type="SUPFAM" id="SSF54631">
    <property type="entry name" value="CBS-domain pair"/>
    <property type="match status" value="1"/>
</dbReference>
<dbReference type="AlphaFoldDB" id="A0A7C6A076"/>
<keyword evidence="1" id="KW-0129">CBS domain</keyword>
<dbReference type="InterPro" id="IPR046342">
    <property type="entry name" value="CBS_dom_sf"/>
</dbReference>
<proteinExistence type="predicted"/>
<protein>
    <submittedName>
        <fullName evidence="3">CBS domain-containing protein</fullName>
    </submittedName>
</protein>
<dbReference type="SMART" id="SM00116">
    <property type="entry name" value="CBS"/>
    <property type="match status" value="1"/>
</dbReference>
<organism evidence="3">
    <name type="scientific">Thermus tengchongensis</name>
    <dbReference type="NCBI Taxonomy" id="1214928"/>
    <lineage>
        <taxon>Bacteria</taxon>
        <taxon>Thermotogati</taxon>
        <taxon>Deinococcota</taxon>
        <taxon>Deinococci</taxon>
        <taxon>Thermales</taxon>
        <taxon>Thermaceae</taxon>
        <taxon>Thermus</taxon>
    </lineage>
</organism>
<evidence type="ECO:0000313" key="3">
    <source>
        <dbReference type="EMBL" id="HHS37957.1"/>
    </source>
</evidence>
<name>A0A7C6A076_9DEIN</name>